<dbReference type="GO" id="GO:0016567">
    <property type="term" value="P:protein ubiquitination"/>
    <property type="evidence" value="ECO:0007669"/>
    <property type="project" value="InterPro"/>
</dbReference>
<dbReference type="Gene3D" id="2.60.210.10">
    <property type="entry name" value="Apoptosis, Tumor Necrosis Factor Receptor Associated Protein 2, Chain A"/>
    <property type="match status" value="1"/>
</dbReference>
<evidence type="ECO:0000313" key="3">
    <source>
        <dbReference type="Proteomes" id="UP000823388"/>
    </source>
</evidence>
<organism evidence="2 3">
    <name type="scientific">Panicum virgatum</name>
    <name type="common">Blackwell switchgrass</name>
    <dbReference type="NCBI Taxonomy" id="38727"/>
    <lineage>
        <taxon>Eukaryota</taxon>
        <taxon>Viridiplantae</taxon>
        <taxon>Streptophyta</taxon>
        <taxon>Embryophyta</taxon>
        <taxon>Tracheophyta</taxon>
        <taxon>Spermatophyta</taxon>
        <taxon>Magnoliopsida</taxon>
        <taxon>Liliopsida</taxon>
        <taxon>Poales</taxon>
        <taxon>Poaceae</taxon>
        <taxon>PACMAD clade</taxon>
        <taxon>Panicoideae</taxon>
        <taxon>Panicodae</taxon>
        <taxon>Paniceae</taxon>
        <taxon>Panicinae</taxon>
        <taxon>Panicum</taxon>
        <taxon>Panicum sect. Hiantes</taxon>
    </lineage>
</organism>
<accession>A0A8T0PM52</accession>
<dbReference type="PROSITE" id="PS50144">
    <property type="entry name" value="MATH"/>
    <property type="match status" value="1"/>
</dbReference>
<evidence type="ECO:0000259" key="1">
    <source>
        <dbReference type="PROSITE" id="PS50144"/>
    </source>
</evidence>
<gene>
    <name evidence="2" type="ORF">PVAP13_8KG349104</name>
</gene>
<reference evidence="2" key="1">
    <citation type="submission" date="2020-05" db="EMBL/GenBank/DDBJ databases">
        <title>WGS assembly of Panicum virgatum.</title>
        <authorList>
            <person name="Lovell J.T."/>
            <person name="Jenkins J."/>
            <person name="Shu S."/>
            <person name="Juenger T.E."/>
            <person name="Schmutz J."/>
        </authorList>
    </citation>
    <scope>NUCLEOTIDE SEQUENCE</scope>
    <source>
        <strain evidence="2">AP13</strain>
    </source>
</reference>
<dbReference type="CDD" id="cd00121">
    <property type="entry name" value="MATH"/>
    <property type="match status" value="1"/>
</dbReference>
<dbReference type="AlphaFoldDB" id="A0A8T0PM52"/>
<keyword evidence="3" id="KW-1185">Reference proteome</keyword>
<dbReference type="Proteomes" id="UP000823388">
    <property type="component" value="Chromosome 8K"/>
</dbReference>
<sequence length="209" mass="22685">MASSSSLPATLRMLRAAWRGAQEAVSFSSTRLRQHTGTHQHRIDRYSAADAAALAGQRIETAPFRVGGHEWPLHFYPRGVLAASDDNAGRVSVDLIVWSRRDPWWSLIPATPSDVTAAYRVSIALDGDGGNRAFCTAVGPHRFRGSLSSSGAMDVATVGELRAALRRGEGAGDGIVVRCDVTVTSLEKESRIMWCIRQLVSKINLDSIR</sequence>
<feature type="domain" description="MATH" evidence="1">
    <location>
        <begin position="36"/>
        <end position="181"/>
    </location>
</feature>
<evidence type="ECO:0000313" key="2">
    <source>
        <dbReference type="EMBL" id="KAG2563371.1"/>
    </source>
</evidence>
<dbReference type="InterPro" id="IPR008974">
    <property type="entry name" value="TRAF-like"/>
</dbReference>
<dbReference type="SUPFAM" id="SSF49599">
    <property type="entry name" value="TRAF domain-like"/>
    <property type="match status" value="1"/>
</dbReference>
<name>A0A8T0PM52_PANVG</name>
<protein>
    <recommendedName>
        <fullName evidence="1">MATH domain-containing protein</fullName>
    </recommendedName>
</protein>
<dbReference type="InterPro" id="IPR045005">
    <property type="entry name" value="BPM1-6"/>
</dbReference>
<proteinExistence type="predicted"/>
<comment type="caution">
    <text evidence="2">The sequence shown here is derived from an EMBL/GenBank/DDBJ whole genome shotgun (WGS) entry which is preliminary data.</text>
</comment>
<dbReference type="PANTHER" id="PTHR26379">
    <property type="entry name" value="BTB/POZ AND MATH DOMAIN-CONTAINING PROTEIN 1"/>
    <property type="match status" value="1"/>
</dbReference>
<dbReference type="EMBL" id="CM029051">
    <property type="protein sequence ID" value="KAG2563371.1"/>
    <property type="molecule type" value="Genomic_DNA"/>
</dbReference>
<dbReference type="PANTHER" id="PTHR26379:SF187">
    <property type="entry name" value="OS07G0655300 PROTEIN"/>
    <property type="match status" value="1"/>
</dbReference>
<dbReference type="InterPro" id="IPR002083">
    <property type="entry name" value="MATH/TRAF_dom"/>
</dbReference>